<proteinExistence type="predicted"/>
<dbReference type="EMBL" id="CAXAMN010006369">
    <property type="protein sequence ID" value="CAK9017394.1"/>
    <property type="molecule type" value="Genomic_DNA"/>
</dbReference>
<feature type="transmembrane region" description="Helical" evidence="3">
    <location>
        <begin position="56"/>
        <end position="76"/>
    </location>
</feature>
<dbReference type="PANTHER" id="PTHR31297">
    <property type="entry name" value="GLUCAN ENDO-1,6-BETA-GLUCOSIDASE B"/>
    <property type="match status" value="1"/>
</dbReference>
<keyword evidence="3" id="KW-0812">Transmembrane</keyword>
<reference evidence="4 5" key="1">
    <citation type="submission" date="2024-02" db="EMBL/GenBank/DDBJ databases">
        <authorList>
            <person name="Chen Y."/>
            <person name="Shah S."/>
            <person name="Dougan E. K."/>
            <person name="Thang M."/>
            <person name="Chan C."/>
        </authorList>
    </citation>
    <scope>NUCLEOTIDE SEQUENCE [LARGE SCALE GENOMIC DNA]</scope>
</reference>
<evidence type="ECO:0000256" key="3">
    <source>
        <dbReference type="SAM" id="Phobius"/>
    </source>
</evidence>
<sequence length="574" mass="64750">MHPNSEMCSYFAYLARRSWKLCGISQAMSWTDSRREVLYHDETPRLRQVLKCRRQIFGFGLGTSVLLALVLLYQSINTDETARVRDRPISYGLPGHLAGVNLGGWLCLEDWFYSGDRGLHVSTVSEHGQGRCLPPAVSNTPWDSEGNLTFQLNQTRGYNFTVKAFSAHRHAFIGEEDLSAIASLGLQMVRLPLTWAAFADALMPLDQKIYGSHNPMTETTIVPETLLCKVLITPNYFVGFSNTCLEPGCGCAVVKRSTDVPVFEVPDPFYKDQAAFATIPRDWLAEFLVRCAKHGLRVLIDLHAFPGGSSQGTYNGVWPNWPAFWRNKTQIGDAELSQVGLWIIGAAVGWLEHLSDEAKEGLVGITLMNEPAHLNSQEQFAAEEDILRWLAEAAQVFRVSSLPKQGKKLYVQMIDTAFKNFTGTVVPWFFRTFSELERLSWVVADQHWYTAWSTDCDMRADESGSLNCDAPMETIRPKLYKCASSFAETFQNQFGMQMAVSEFSVGTSEDALFACRDRKVLMAFLQEQLSAWDAFGIQGFFWTWRMPFGKIFEPGWSLRWLAGLEETANLPCFQ</sequence>
<keyword evidence="2" id="KW-0326">Glycosidase</keyword>
<protein>
    <recommendedName>
        <fullName evidence="6">Glycoside hydrolase family 5 domain-containing protein</fullName>
    </recommendedName>
</protein>
<comment type="caution">
    <text evidence="4">The sequence shown here is derived from an EMBL/GenBank/DDBJ whole genome shotgun (WGS) entry which is preliminary data.</text>
</comment>
<dbReference type="Proteomes" id="UP001642484">
    <property type="component" value="Unassembled WGS sequence"/>
</dbReference>
<name>A0ABP0JTP3_9DINO</name>
<keyword evidence="3" id="KW-1133">Transmembrane helix</keyword>
<evidence type="ECO:0000256" key="2">
    <source>
        <dbReference type="ARBA" id="ARBA00023295"/>
    </source>
</evidence>
<accession>A0ABP0JTP3</accession>
<dbReference type="InterPro" id="IPR017853">
    <property type="entry name" value="GH"/>
</dbReference>
<evidence type="ECO:0000256" key="1">
    <source>
        <dbReference type="ARBA" id="ARBA00022801"/>
    </source>
</evidence>
<dbReference type="InterPro" id="IPR050386">
    <property type="entry name" value="Glycosyl_hydrolase_5"/>
</dbReference>
<gene>
    <name evidence="4" type="ORF">CCMP2556_LOCUS12860</name>
</gene>
<keyword evidence="3" id="KW-0472">Membrane</keyword>
<organism evidence="4 5">
    <name type="scientific">Durusdinium trenchii</name>
    <dbReference type="NCBI Taxonomy" id="1381693"/>
    <lineage>
        <taxon>Eukaryota</taxon>
        <taxon>Sar</taxon>
        <taxon>Alveolata</taxon>
        <taxon>Dinophyceae</taxon>
        <taxon>Suessiales</taxon>
        <taxon>Symbiodiniaceae</taxon>
        <taxon>Durusdinium</taxon>
    </lineage>
</organism>
<evidence type="ECO:0008006" key="6">
    <source>
        <dbReference type="Google" id="ProtNLM"/>
    </source>
</evidence>
<dbReference type="SUPFAM" id="SSF51445">
    <property type="entry name" value="(Trans)glycosidases"/>
    <property type="match status" value="1"/>
</dbReference>
<dbReference type="Gene3D" id="3.20.20.80">
    <property type="entry name" value="Glycosidases"/>
    <property type="match status" value="1"/>
</dbReference>
<dbReference type="PANTHER" id="PTHR31297:SF38">
    <property type="entry name" value="X8 DOMAIN-CONTAINING PROTEIN"/>
    <property type="match status" value="1"/>
</dbReference>
<keyword evidence="5" id="KW-1185">Reference proteome</keyword>
<evidence type="ECO:0000313" key="4">
    <source>
        <dbReference type="EMBL" id="CAK9017394.1"/>
    </source>
</evidence>
<keyword evidence="1" id="KW-0378">Hydrolase</keyword>
<evidence type="ECO:0000313" key="5">
    <source>
        <dbReference type="Proteomes" id="UP001642484"/>
    </source>
</evidence>